<protein>
    <recommendedName>
        <fullName evidence="3">SprT-like domain-containing protein</fullName>
    </recommendedName>
</protein>
<proteinExistence type="predicted"/>
<name>A0A2J6R8Z7_HYAVF</name>
<organism evidence="1 2">
    <name type="scientific">Hyaloscypha variabilis (strain UAMH 11265 / GT02V1 / F)</name>
    <name type="common">Meliniomyces variabilis</name>
    <dbReference type="NCBI Taxonomy" id="1149755"/>
    <lineage>
        <taxon>Eukaryota</taxon>
        <taxon>Fungi</taxon>
        <taxon>Dikarya</taxon>
        <taxon>Ascomycota</taxon>
        <taxon>Pezizomycotina</taxon>
        <taxon>Leotiomycetes</taxon>
        <taxon>Helotiales</taxon>
        <taxon>Hyaloscyphaceae</taxon>
        <taxon>Hyaloscypha</taxon>
        <taxon>Hyaloscypha variabilis</taxon>
    </lineage>
</organism>
<dbReference type="AlphaFoldDB" id="A0A2J6R8Z7"/>
<dbReference type="EMBL" id="KZ613953">
    <property type="protein sequence ID" value="PMD34985.1"/>
    <property type="molecule type" value="Genomic_DNA"/>
</dbReference>
<accession>A0A2J6R8Z7</accession>
<keyword evidence="2" id="KW-1185">Reference proteome</keyword>
<evidence type="ECO:0000313" key="1">
    <source>
        <dbReference type="EMBL" id="PMD34985.1"/>
    </source>
</evidence>
<evidence type="ECO:0000313" key="2">
    <source>
        <dbReference type="Proteomes" id="UP000235786"/>
    </source>
</evidence>
<dbReference type="OrthoDB" id="5236983at2759"/>
<gene>
    <name evidence="1" type="ORF">L207DRAFT_604214</name>
</gene>
<reference evidence="1 2" key="1">
    <citation type="submission" date="2016-04" db="EMBL/GenBank/DDBJ databases">
        <title>A degradative enzymes factory behind the ericoid mycorrhizal symbiosis.</title>
        <authorList>
            <consortium name="DOE Joint Genome Institute"/>
            <person name="Martino E."/>
            <person name="Morin E."/>
            <person name="Grelet G."/>
            <person name="Kuo A."/>
            <person name="Kohler A."/>
            <person name="Daghino S."/>
            <person name="Barry K."/>
            <person name="Choi C."/>
            <person name="Cichocki N."/>
            <person name="Clum A."/>
            <person name="Copeland A."/>
            <person name="Hainaut M."/>
            <person name="Haridas S."/>
            <person name="Labutti K."/>
            <person name="Lindquist E."/>
            <person name="Lipzen A."/>
            <person name="Khouja H.-R."/>
            <person name="Murat C."/>
            <person name="Ohm R."/>
            <person name="Olson A."/>
            <person name="Spatafora J."/>
            <person name="Veneault-Fourrey C."/>
            <person name="Henrissat B."/>
            <person name="Grigoriev I."/>
            <person name="Martin F."/>
            <person name="Perotto S."/>
        </authorList>
    </citation>
    <scope>NUCLEOTIDE SEQUENCE [LARGE SCALE GENOMIC DNA]</scope>
    <source>
        <strain evidence="1 2">F</strain>
    </source>
</reference>
<evidence type="ECO:0008006" key="3">
    <source>
        <dbReference type="Google" id="ProtNLM"/>
    </source>
</evidence>
<dbReference type="Proteomes" id="UP000235786">
    <property type="component" value="Unassembled WGS sequence"/>
</dbReference>
<sequence>MSNTMREHKTSPIPLEEFQVGFLKPASYSEEDIADVMVKHLNRKPEDITTRQKEGLARFKYNGSWSLAKTENLGDLEKFFDIFNDVYFNGVLTGYARINRLSWLDMQRRFGYGGPEGFCQPIRQGNELDPRFRIMKPSVEIAISTAFTGTKMYRIQNHLLILLHEMVHAIFFIFKCGCDHGCLQKTLGGYHDVRWPKYHNIHWQAVAHAVEEADRETGHLLGLNLDLRRELCLANDVHRGGLNLPNDAVLRLLGLDIRRILKMQKYLREEFSKMEKPIIPGHAANRCIRNTCICTDNNSSTL</sequence>